<reference evidence="1 2" key="1">
    <citation type="journal article" date="2015" name="Microbiome">
        <title>Genomic resolution of linkages in carbon, nitrogen, and sulfur cycling among widespread estuary sediment bacteria.</title>
        <authorList>
            <person name="Baker B.J."/>
            <person name="Lazar C.S."/>
            <person name="Teske A.P."/>
            <person name="Dick G.J."/>
        </authorList>
    </citation>
    <scope>NUCLEOTIDE SEQUENCE [LARGE SCALE GENOMIC DNA]</scope>
    <source>
        <strain evidence="1">DG_56</strain>
    </source>
</reference>
<dbReference type="PANTHER" id="PTHR43493">
    <property type="entry name" value="DNA GYRASE/TOPOISOMERASE SUBUNIT A"/>
    <property type="match status" value="1"/>
</dbReference>
<dbReference type="InterPro" id="IPR035516">
    <property type="entry name" value="Gyrase/topoIV_suA_C"/>
</dbReference>
<proteinExistence type="predicted"/>
<accession>A0A0S7XHH6</accession>
<dbReference type="InterPro" id="IPR050220">
    <property type="entry name" value="Type_II_DNA_Topoisomerases"/>
</dbReference>
<dbReference type="AlphaFoldDB" id="A0A0S7XHH6"/>
<organism evidence="1 2">
    <name type="scientific">candidate division KD3-62 bacterium DG_56</name>
    <dbReference type="NCBI Taxonomy" id="1704032"/>
    <lineage>
        <taxon>Bacteria</taxon>
        <taxon>candidate division KD3-62</taxon>
    </lineage>
</organism>
<gene>
    <name evidence="1" type="ORF">AMK68_05660</name>
</gene>
<dbReference type="Pfam" id="PF03989">
    <property type="entry name" value="DNA_gyraseA_C"/>
    <property type="match status" value="2"/>
</dbReference>
<dbReference type="GO" id="GO:0005524">
    <property type="term" value="F:ATP binding"/>
    <property type="evidence" value="ECO:0007669"/>
    <property type="project" value="InterPro"/>
</dbReference>
<dbReference type="GO" id="GO:0003918">
    <property type="term" value="F:DNA topoisomerase type II (double strand cut, ATP-hydrolyzing) activity"/>
    <property type="evidence" value="ECO:0007669"/>
    <property type="project" value="TreeGrafter"/>
</dbReference>
<dbReference type="PANTHER" id="PTHR43493:SF5">
    <property type="entry name" value="DNA GYRASE SUBUNIT A, CHLOROPLASTIC_MITOCHONDRIAL"/>
    <property type="match status" value="1"/>
</dbReference>
<protein>
    <recommendedName>
        <fullName evidence="3">DNA gyrase subunit A</fullName>
    </recommendedName>
</protein>
<dbReference type="GO" id="GO:0009330">
    <property type="term" value="C:DNA topoisomerase type II (double strand cut, ATP-hydrolyzing) complex"/>
    <property type="evidence" value="ECO:0007669"/>
    <property type="project" value="TreeGrafter"/>
</dbReference>
<dbReference type="SUPFAM" id="SSF101904">
    <property type="entry name" value="GyrA/ParC C-terminal domain-like"/>
    <property type="match status" value="1"/>
</dbReference>
<evidence type="ECO:0008006" key="3">
    <source>
        <dbReference type="Google" id="ProtNLM"/>
    </source>
</evidence>
<dbReference type="Gene3D" id="2.120.10.90">
    <property type="entry name" value="DNA gyrase/topoisomerase IV, subunit A, C-terminal"/>
    <property type="match status" value="1"/>
</dbReference>
<name>A0A0S7XHH6_9BACT</name>
<sequence>MHVVMVTEQGVVKRSDLEEYRRQGRGGGGVKGINVAMGDRVVGAVCVDGDPDILICTAQGMTIRMAGADVRAMGRTASGVRGIRLQAGDRVVAIAAAG</sequence>
<dbReference type="GO" id="GO:0003677">
    <property type="term" value="F:DNA binding"/>
    <property type="evidence" value="ECO:0007669"/>
    <property type="project" value="InterPro"/>
</dbReference>
<evidence type="ECO:0000313" key="2">
    <source>
        <dbReference type="Proteomes" id="UP000052020"/>
    </source>
</evidence>
<dbReference type="GO" id="GO:0005737">
    <property type="term" value="C:cytoplasm"/>
    <property type="evidence" value="ECO:0007669"/>
    <property type="project" value="TreeGrafter"/>
</dbReference>
<dbReference type="GO" id="GO:0006265">
    <property type="term" value="P:DNA topological change"/>
    <property type="evidence" value="ECO:0007669"/>
    <property type="project" value="InterPro"/>
</dbReference>
<dbReference type="InterPro" id="IPR006691">
    <property type="entry name" value="GyrA/parC_rep"/>
</dbReference>
<evidence type="ECO:0000313" key="1">
    <source>
        <dbReference type="EMBL" id="KPJ61828.1"/>
    </source>
</evidence>
<dbReference type="EMBL" id="LIZY01000143">
    <property type="protein sequence ID" value="KPJ61828.1"/>
    <property type="molecule type" value="Genomic_DNA"/>
</dbReference>
<comment type="caution">
    <text evidence="1">The sequence shown here is derived from an EMBL/GenBank/DDBJ whole genome shotgun (WGS) entry which is preliminary data.</text>
</comment>
<dbReference type="PATRIC" id="fig|1704032.3.peg.1209"/>
<dbReference type="Proteomes" id="UP000052020">
    <property type="component" value="Unassembled WGS sequence"/>
</dbReference>